<reference evidence="2" key="1">
    <citation type="submission" date="2019-01" db="EMBL/GenBank/DDBJ databases">
        <title>Sphingorhabdus lacus sp.nov., isolated from an oligotrophic freshwater lake.</title>
        <authorList>
            <person name="Park M."/>
        </authorList>
    </citation>
    <scope>NUCLEOTIDE SEQUENCE [LARGE SCALE GENOMIC DNA]</scope>
    <source>
        <strain evidence="2">IMCC1753</strain>
    </source>
</reference>
<dbReference type="RefSeq" id="WP_158901300.1">
    <property type="nucleotide sequence ID" value="NZ_CP035733.1"/>
</dbReference>
<dbReference type="Proteomes" id="UP000428803">
    <property type="component" value="Chromosome"/>
</dbReference>
<proteinExistence type="predicted"/>
<organism evidence="1 2">
    <name type="scientific">Sphingorhabdus lacus</name>
    <dbReference type="NCBI Taxonomy" id="392610"/>
    <lineage>
        <taxon>Bacteria</taxon>
        <taxon>Pseudomonadati</taxon>
        <taxon>Pseudomonadota</taxon>
        <taxon>Alphaproteobacteria</taxon>
        <taxon>Sphingomonadales</taxon>
        <taxon>Sphingomonadaceae</taxon>
        <taxon>Sphingorhabdus</taxon>
    </lineage>
</organism>
<sequence>MDEAQTLPKHHPAVAKLLDTLAAVDADETAVEKALSDAIRALQALDVRPQQQATIVAQKTKLGFSPADRVARLSQDRNVLARLLSVIQAELVLIETQLTEAEVNFRSWALSQPRVDQYKIDFFTKLEAAGFDARAARNISLGDIQKFMEPFSERRTSSEGVRVQSFRPVKKQQPEVALAWHPGNPWIAILENSKHFGFRPHPVLSSQECLKWQRCGLPPFTSLEEYDRPSLYKEFANAGSPKAKANACWKLCEDWLLSTISHDAEAHAARRNAWTLLFAMRYGFDAELDFDSALLPSPFAKASVVKVQRI</sequence>
<keyword evidence="2" id="KW-1185">Reference proteome</keyword>
<protein>
    <submittedName>
        <fullName evidence="1">Uncharacterized protein</fullName>
    </submittedName>
</protein>
<gene>
    <name evidence="1" type="ORF">EUU25_12040</name>
</gene>
<evidence type="ECO:0000313" key="2">
    <source>
        <dbReference type="Proteomes" id="UP000428803"/>
    </source>
</evidence>
<accession>A0A6I6L519</accession>
<dbReference type="EMBL" id="CP035733">
    <property type="protein sequence ID" value="QGY81280.1"/>
    <property type="molecule type" value="Genomic_DNA"/>
</dbReference>
<dbReference type="KEGG" id="slaa:EUU25_12040"/>
<dbReference type="OrthoDB" id="7605380at2"/>
<name>A0A6I6L519_9SPHN</name>
<dbReference type="AlphaFoldDB" id="A0A6I6L519"/>
<evidence type="ECO:0000313" key="1">
    <source>
        <dbReference type="EMBL" id="QGY81280.1"/>
    </source>
</evidence>